<evidence type="ECO:0000256" key="3">
    <source>
        <dbReference type="PROSITE-ProRule" id="PRU00023"/>
    </source>
</evidence>
<dbReference type="GO" id="GO:0085020">
    <property type="term" value="P:protein K6-linked ubiquitination"/>
    <property type="evidence" value="ECO:0007669"/>
    <property type="project" value="TreeGrafter"/>
</dbReference>
<feature type="repeat" description="ANK" evidence="3">
    <location>
        <begin position="164"/>
        <end position="196"/>
    </location>
</feature>
<dbReference type="Pfam" id="PF12796">
    <property type="entry name" value="Ank_2"/>
    <property type="match status" value="1"/>
</dbReference>
<dbReference type="Proteomes" id="UP000283255">
    <property type="component" value="Unassembled WGS sequence"/>
</dbReference>
<keyword evidence="2 3" id="KW-0040">ANK repeat</keyword>
<dbReference type="Gene3D" id="1.25.40.20">
    <property type="entry name" value="Ankyrin repeat-containing domain"/>
    <property type="match status" value="1"/>
</dbReference>
<dbReference type="EMBL" id="QZCH01000075">
    <property type="protein sequence ID" value="RJG36510.1"/>
    <property type="molecule type" value="Genomic_DNA"/>
</dbReference>
<protein>
    <submittedName>
        <fullName evidence="4">Ankyrin repeat domain-containing protein</fullName>
    </submittedName>
</protein>
<gene>
    <name evidence="4" type="ORF">D1Z90_20345</name>
</gene>
<evidence type="ECO:0000256" key="2">
    <source>
        <dbReference type="ARBA" id="ARBA00023043"/>
    </source>
</evidence>
<dbReference type="AlphaFoldDB" id="A0A418Y971"/>
<comment type="caution">
    <text evidence="4">The sequence shown here is derived from an EMBL/GenBank/DDBJ whole genome shotgun (WGS) entry which is preliminary data.</text>
</comment>
<name>A0A418Y971_9GAMM</name>
<keyword evidence="1" id="KW-0677">Repeat</keyword>
<proteinExistence type="predicted"/>
<evidence type="ECO:0000313" key="4">
    <source>
        <dbReference type="EMBL" id="RJG36510.1"/>
    </source>
</evidence>
<feature type="repeat" description="ANK" evidence="3">
    <location>
        <begin position="136"/>
        <end position="163"/>
    </location>
</feature>
<accession>A0A418Y971</accession>
<dbReference type="InterPro" id="IPR002110">
    <property type="entry name" value="Ankyrin_rpt"/>
</dbReference>
<organism evidence="4 5">
    <name type="scientific">Motilimonas pumila</name>
    <dbReference type="NCBI Taxonomy" id="2303987"/>
    <lineage>
        <taxon>Bacteria</taxon>
        <taxon>Pseudomonadati</taxon>
        <taxon>Pseudomonadota</taxon>
        <taxon>Gammaproteobacteria</taxon>
        <taxon>Alteromonadales</taxon>
        <taxon>Alteromonadales genera incertae sedis</taxon>
        <taxon>Motilimonas</taxon>
    </lineage>
</organism>
<reference evidence="4 5" key="1">
    <citation type="submission" date="2018-09" db="EMBL/GenBank/DDBJ databases">
        <authorList>
            <person name="Wang F."/>
        </authorList>
    </citation>
    <scope>NUCLEOTIDE SEQUENCE [LARGE SCALE GENOMIC DNA]</scope>
    <source>
        <strain evidence="4 5">PLHSC7-2</strain>
    </source>
</reference>
<dbReference type="RefSeq" id="WP_119912602.1">
    <property type="nucleotide sequence ID" value="NZ_QZCH01000075.1"/>
</dbReference>
<dbReference type="InterPro" id="IPR036770">
    <property type="entry name" value="Ankyrin_rpt-contain_sf"/>
</dbReference>
<reference evidence="4 5" key="2">
    <citation type="submission" date="2019-01" db="EMBL/GenBank/DDBJ databases">
        <title>Motilimonas pumilus sp. nov., isolated from the gut of sea cucumber (Apostichopus japonicus).</title>
        <authorList>
            <person name="Wang F.-Q."/>
            <person name="Ren L.-H."/>
            <person name="Lin Y.-W."/>
            <person name="Sun G.-H."/>
            <person name="Du Z.-J."/>
            <person name="Zhao J.-X."/>
            <person name="Liu X.-J."/>
            <person name="Liu L.-J."/>
        </authorList>
    </citation>
    <scope>NUCLEOTIDE SEQUENCE [LARGE SCALE GENOMIC DNA]</scope>
    <source>
        <strain evidence="4 5">PLHSC7-2</strain>
    </source>
</reference>
<dbReference type="PROSITE" id="PS50088">
    <property type="entry name" value="ANK_REPEAT"/>
    <property type="match status" value="2"/>
</dbReference>
<dbReference type="GO" id="GO:0004842">
    <property type="term" value="F:ubiquitin-protein transferase activity"/>
    <property type="evidence" value="ECO:0007669"/>
    <property type="project" value="TreeGrafter"/>
</dbReference>
<evidence type="ECO:0000313" key="5">
    <source>
        <dbReference type="Proteomes" id="UP000283255"/>
    </source>
</evidence>
<dbReference type="PANTHER" id="PTHR24171">
    <property type="entry name" value="ANKYRIN REPEAT DOMAIN-CONTAINING PROTEIN 39-RELATED"/>
    <property type="match status" value="1"/>
</dbReference>
<dbReference type="PROSITE" id="PS50297">
    <property type="entry name" value="ANK_REP_REGION"/>
    <property type="match status" value="1"/>
</dbReference>
<evidence type="ECO:0000256" key="1">
    <source>
        <dbReference type="ARBA" id="ARBA00022737"/>
    </source>
</evidence>
<dbReference type="PANTHER" id="PTHR24171:SF8">
    <property type="entry name" value="BRCA1-ASSOCIATED RING DOMAIN PROTEIN 1"/>
    <property type="match status" value="1"/>
</dbReference>
<dbReference type="SUPFAM" id="SSF48403">
    <property type="entry name" value="Ankyrin repeat"/>
    <property type="match status" value="1"/>
</dbReference>
<keyword evidence="5" id="KW-1185">Reference proteome</keyword>
<dbReference type="OrthoDB" id="325351at2"/>
<dbReference type="SMART" id="SM00248">
    <property type="entry name" value="ANK"/>
    <property type="match status" value="2"/>
</dbReference>
<sequence length="221" mass="24876">MSEIKYEIGHRYGERESMSKESVLSNIDSLFNELSNEIYSQPDDEHREVYIMDNDRDSFTVNIDGYVLIESKMSGSMVMYFKEVKSLSELRVDALGFLSDKLSLIKKNDWVKDSSLLSLRKPSFFRKNNLPADGVLHEASYQGELDKVKELIAAGANIDFQDSDGATPIMQAIVEGHEDVVLFLIQQGAALELTDNDGCDVFELAESFDRISLLLQNAAKT</sequence>